<accession>A0A7W5K142</accession>
<dbReference type="GO" id="GO:0051301">
    <property type="term" value="P:cell division"/>
    <property type="evidence" value="ECO:0007669"/>
    <property type="project" value="UniProtKB-KW"/>
</dbReference>
<sequence length="146" mass="15641">MDDSNINWILAIACLLAGIGIGALGYHLLNASAAGQQRLRQRLAERDRELAALKEGLGDHFGEMSTLVESLQRDSEALARRLAQDSEALGGKPRARGLEVTTAPAANDTEEALPTPRDYADGTGGTLSEDFGLKNDEARAPQPPRY</sequence>
<organism evidence="15 16">
    <name type="scientific">Halomonas campaniensis</name>
    <dbReference type="NCBI Taxonomy" id="213554"/>
    <lineage>
        <taxon>Bacteria</taxon>
        <taxon>Pseudomonadati</taxon>
        <taxon>Pseudomonadota</taxon>
        <taxon>Gammaproteobacteria</taxon>
        <taxon>Oceanospirillales</taxon>
        <taxon>Halomonadaceae</taxon>
        <taxon>Halomonas</taxon>
    </lineage>
</organism>
<keyword evidence="6" id="KW-0133">Cell shape</keyword>
<evidence type="ECO:0000256" key="10">
    <source>
        <dbReference type="ARBA" id="ARBA00035657"/>
    </source>
</evidence>
<dbReference type="GO" id="GO:0005886">
    <property type="term" value="C:plasma membrane"/>
    <property type="evidence" value="ECO:0007669"/>
    <property type="project" value="UniProtKB-SubCell"/>
</dbReference>
<evidence type="ECO:0000256" key="5">
    <source>
        <dbReference type="ARBA" id="ARBA00022692"/>
    </source>
</evidence>
<feature type="transmembrane region" description="Helical" evidence="14">
    <location>
        <begin position="6"/>
        <end position="29"/>
    </location>
</feature>
<evidence type="ECO:0000256" key="14">
    <source>
        <dbReference type="SAM" id="Phobius"/>
    </source>
</evidence>
<dbReference type="PANTHER" id="PTHR39579">
    <property type="entry name" value="INNER MEMBRANE PROTEIN YHCB"/>
    <property type="match status" value="1"/>
</dbReference>
<keyword evidence="3" id="KW-0997">Cell inner membrane</keyword>
<name>A0A7W5K142_9GAMM</name>
<comment type="subcellular location">
    <subcellularLocation>
        <location evidence="1">Cell inner membrane</location>
        <topology evidence="1">Single-pass membrane protein</topology>
    </subcellularLocation>
</comment>
<dbReference type="Proteomes" id="UP000553442">
    <property type="component" value="Unassembled WGS sequence"/>
</dbReference>
<evidence type="ECO:0000313" key="16">
    <source>
        <dbReference type="Proteomes" id="UP000553442"/>
    </source>
</evidence>
<dbReference type="GO" id="GO:0008360">
    <property type="term" value="P:regulation of cell shape"/>
    <property type="evidence" value="ECO:0007669"/>
    <property type="project" value="UniProtKB-KW"/>
</dbReference>
<keyword evidence="2" id="KW-1003">Cell membrane</keyword>
<comment type="similarity">
    <text evidence="10">Belongs to the ZapG family.</text>
</comment>
<dbReference type="InterPro" id="IPR009386">
    <property type="entry name" value="ZapG-like"/>
</dbReference>
<proteinExistence type="inferred from homology"/>
<evidence type="ECO:0000256" key="11">
    <source>
        <dbReference type="ARBA" id="ARBA00035703"/>
    </source>
</evidence>
<evidence type="ECO:0000256" key="4">
    <source>
        <dbReference type="ARBA" id="ARBA00022618"/>
    </source>
</evidence>
<gene>
    <name evidence="15" type="ORF">BDK63_000842</name>
</gene>
<reference evidence="15 16" key="1">
    <citation type="submission" date="2020-08" db="EMBL/GenBank/DDBJ databases">
        <title>Genomic Encyclopedia of Archaeal and Bacterial Type Strains, Phase II (KMG-II): from individual species to whole genera.</title>
        <authorList>
            <person name="Goeker M."/>
        </authorList>
    </citation>
    <scope>NUCLEOTIDE SEQUENCE [LARGE SCALE GENOMIC DNA]</scope>
    <source>
        <strain evidence="15 16">5AG</strain>
    </source>
</reference>
<keyword evidence="5 14" id="KW-0812">Transmembrane</keyword>
<keyword evidence="8 14" id="KW-0472">Membrane</keyword>
<dbReference type="Pfam" id="PF06295">
    <property type="entry name" value="ZapG-like"/>
    <property type="match status" value="1"/>
</dbReference>
<evidence type="ECO:0000256" key="8">
    <source>
        <dbReference type="ARBA" id="ARBA00023136"/>
    </source>
</evidence>
<evidence type="ECO:0000256" key="7">
    <source>
        <dbReference type="ARBA" id="ARBA00022989"/>
    </source>
</evidence>
<comment type="caution">
    <text evidence="15">The sequence shown here is derived from an EMBL/GenBank/DDBJ whole genome shotgun (WGS) entry which is preliminary data.</text>
</comment>
<feature type="region of interest" description="Disordered" evidence="13">
    <location>
        <begin position="85"/>
        <end position="146"/>
    </location>
</feature>
<dbReference type="EMBL" id="JACHZF010000005">
    <property type="protein sequence ID" value="MBB3330000.1"/>
    <property type="molecule type" value="Genomic_DNA"/>
</dbReference>
<evidence type="ECO:0000256" key="12">
    <source>
        <dbReference type="ARBA" id="ARBA00035727"/>
    </source>
</evidence>
<keyword evidence="9" id="KW-0131">Cell cycle</keyword>
<evidence type="ECO:0000256" key="2">
    <source>
        <dbReference type="ARBA" id="ARBA00022475"/>
    </source>
</evidence>
<dbReference type="AlphaFoldDB" id="A0A7W5K142"/>
<dbReference type="RefSeq" id="WP_183330085.1">
    <property type="nucleotide sequence ID" value="NZ_JACHZF010000005.1"/>
</dbReference>
<evidence type="ECO:0000256" key="13">
    <source>
        <dbReference type="SAM" id="MobiDB-lite"/>
    </source>
</evidence>
<dbReference type="PANTHER" id="PTHR39579:SF1">
    <property type="entry name" value="INNER MEMBRANE PROTEIN YHCB"/>
    <property type="match status" value="1"/>
</dbReference>
<keyword evidence="4" id="KW-0132">Cell division</keyword>
<evidence type="ECO:0000256" key="6">
    <source>
        <dbReference type="ARBA" id="ARBA00022960"/>
    </source>
</evidence>
<keyword evidence="16" id="KW-1185">Reference proteome</keyword>
<evidence type="ECO:0000256" key="1">
    <source>
        <dbReference type="ARBA" id="ARBA00004377"/>
    </source>
</evidence>
<evidence type="ECO:0000256" key="9">
    <source>
        <dbReference type="ARBA" id="ARBA00023306"/>
    </source>
</evidence>
<evidence type="ECO:0000256" key="3">
    <source>
        <dbReference type="ARBA" id="ARBA00022519"/>
    </source>
</evidence>
<keyword evidence="7 14" id="KW-1133">Transmembrane helix</keyword>
<protein>
    <recommendedName>
        <fullName evidence="11">Z-ring associated protein G</fullName>
    </recommendedName>
    <alternativeName>
        <fullName evidence="12">Cell division protein ZapG</fullName>
    </alternativeName>
</protein>
<evidence type="ECO:0000313" key="15">
    <source>
        <dbReference type="EMBL" id="MBB3330000.1"/>
    </source>
</evidence>